<keyword evidence="5 6" id="KW-0472">Membrane</keyword>
<feature type="transmembrane region" description="Helical" evidence="6">
    <location>
        <begin position="295"/>
        <end position="313"/>
    </location>
</feature>
<name>A0A085GPP9_EWIA3</name>
<evidence type="ECO:0000259" key="7">
    <source>
        <dbReference type="PROSITE" id="PS50850"/>
    </source>
</evidence>
<proteinExistence type="predicted"/>
<evidence type="ECO:0000256" key="6">
    <source>
        <dbReference type="SAM" id="Phobius"/>
    </source>
</evidence>
<evidence type="ECO:0000313" key="8">
    <source>
        <dbReference type="EMBL" id="KFC85694.1"/>
    </source>
</evidence>
<dbReference type="InterPro" id="IPR011701">
    <property type="entry name" value="MFS"/>
</dbReference>
<dbReference type="InterPro" id="IPR020846">
    <property type="entry name" value="MFS_dom"/>
</dbReference>
<evidence type="ECO:0000313" key="9">
    <source>
        <dbReference type="Proteomes" id="UP000028640"/>
    </source>
</evidence>
<dbReference type="GO" id="GO:0005886">
    <property type="term" value="C:plasma membrane"/>
    <property type="evidence" value="ECO:0007669"/>
    <property type="project" value="UniProtKB-SubCell"/>
</dbReference>
<dbReference type="PANTHER" id="PTHR43124:SF3">
    <property type="entry name" value="CHLORAMPHENICOL EFFLUX PUMP RV0191"/>
    <property type="match status" value="1"/>
</dbReference>
<reference evidence="8 9" key="1">
    <citation type="submission" date="2014-05" db="EMBL/GenBank/DDBJ databases">
        <title>ATOL: Assembling a taxonomically balanced genome-scale reconstruction of the evolutionary history of the Enterobacteriaceae.</title>
        <authorList>
            <person name="Plunkett G.III."/>
            <person name="Neeno-Eckwall E.C."/>
            <person name="Glasner J.D."/>
            <person name="Perna N.T."/>
        </authorList>
    </citation>
    <scope>NUCLEOTIDE SEQUENCE [LARGE SCALE GENOMIC DNA]</scope>
    <source>
        <strain evidence="8 9">ATCC 33852</strain>
    </source>
</reference>
<accession>A0A085GPP9</accession>
<keyword evidence="4 6" id="KW-1133">Transmembrane helix</keyword>
<dbReference type="Proteomes" id="UP000028640">
    <property type="component" value="Unassembled WGS sequence"/>
</dbReference>
<organism evidence="8 9">
    <name type="scientific">Ewingella americana (strain ATCC 33852 / DSM 4580 / CCUG 14506 / JCM 5911 / LMG 7869 / NCTC 12157 / CDC 1468-78)</name>
    <dbReference type="NCBI Taxonomy" id="910964"/>
    <lineage>
        <taxon>Bacteria</taxon>
        <taxon>Pseudomonadati</taxon>
        <taxon>Pseudomonadota</taxon>
        <taxon>Gammaproteobacteria</taxon>
        <taxon>Enterobacterales</taxon>
        <taxon>Yersiniaceae</taxon>
        <taxon>Ewingella</taxon>
    </lineage>
</organism>
<feature type="transmembrane region" description="Helical" evidence="6">
    <location>
        <begin position="30"/>
        <end position="48"/>
    </location>
</feature>
<comment type="caution">
    <text evidence="8">The sequence shown here is derived from an EMBL/GenBank/DDBJ whole genome shotgun (WGS) entry which is preliminary data.</text>
</comment>
<evidence type="ECO:0000256" key="5">
    <source>
        <dbReference type="ARBA" id="ARBA00023136"/>
    </source>
</evidence>
<feature type="transmembrane region" description="Helical" evidence="6">
    <location>
        <begin position="270"/>
        <end position="288"/>
    </location>
</feature>
<keyword evidence="3 6" id="KW-0812">Transmembrane</keyword>
<dbReference type="PANTHER" id="PTHR43124">
    <property type="entry name" value="PURINE EFFLUX PUMP PBUE"/>
    <property type="match status" value="1"/>
</dbReference>
<feature type="transmembrane region" description="Helical" evidence="6">
    <location>
        <begin position="97"/>
        <end position="117"/>
    </location>
</feature>
<sequence length="410" mass="42016">MNSNVSQSGAMVDATGAKTNVAELSKVRRAIAVLALSLGCFSFVSTELMPVGVLPSMAAGLNVSLGAAGYLVTCFAFLVALTATPLTSLFGHINRKALMAALLAVCCVGNLVTYVAPNYAIVLVGRVMVAAAIGVFWSTAVVTAVHLVSARNAIRATSIVFGGVSLATVLGVPAGTILGEHEGWRAVFAALAVLSLLVFVAIAWSVPAVRITNASIGGAMSRVLKSGRLMAIFVTTAFIVMGNFLAYTYIAPYLEQIAHQTASQTSVMLLIYGGAGVISNFAIGPFAARSLRGCLITITLMLAISLIIMNTAAVSYHSMVVAFAIWGAAYGALPVLLQTSVFKHASVIEGGADAATSINVAVFNAGIGLGALIGGLIINHAGPHIIPAASAGFVILGLIVILVTGERRAR</sequence>
<dbReference type="PROSITE" id="PS50850">
    <property type="entry name" value="MFS"/>
    <property type="match status" value="1"/>
</dbReference>
<keyword evidence="9" id="KW-1185">Reference proteome</keyword>
<dbReference type="RefSeq" id="WP_244956633.1">
    <property type="nucleotide sequence ID" value="NZ_JMPJ01000017.1"/>
</dbReference>
<protein>
    <recommendedName>
        <fullName evidence="7">Major facilitator superfamily (MFS) profile domain-containing protein</fullName>
    </recommendedName>
</protein>
<feature type="transmembrane region" description="Helical" evidence="6">
    <location>
        <begin position="358"/>
        <end position="378"/>
    </location>
</feature>
<dbReference type="InterPro" id="IPR036259">
    <property type="entry name" value="MFS_trans_sf"/>
</dbReference>
<feature type="transmembrane region" description="Helical" evidence="6">
    <location>
        <begin position="229"/>
        <end position="250"/>
    </location>
</feature>
<feature type="transmembrane region" description="Helical" evidence="6">
    <location>
        <begin position="159"/>
        <end position="178"/>
    </location>
</feature>
<dbReference type="CDD" id="cd17324">
    <property type="entry name" value="MFS_NepI_like"/>
    <property type="match status" value="1"/>
</dbReference>
<dbReference type="Pfam" id="PF07690">
    <property type="entry name" value="MFS_1"/>
    <property type="match status" value="1"/>
</dbReference>
<dbReference type="AlphaFoldDB" id="A0A085GPP9"/>
<dbReference type="EMBL" id="JMPJ01000017">
    <property type="protein sequence ID" value="KFC85694.1"/>
    <property type="molecule type" value="Genomic_DNA"/>
</dbReference>
<feature type="transmembrane region" description="Helical" evidence="6">
    <location>
        <begin position="123"/>
        <end position="147"/>
    </location>
</feature>
<comment type="subcellular location">
    <subcellularLocation>
        <location evidence="1">Cell membrane</location>
        <topology evidence="1">Multi-pass membrane protein</topology>
    </subcellularLocation>
</comment>
<feature type="domain" description="Major facilitator superfamily (MFS) profile" evidence="7">
    <location>
        <begin position="32"/>
        <end position="409"/>
    </location>
</feature>
<dbReference type="eggNOG" id="COG2814">
    <property type="taxonomic scope" value="Bacteria"/>
</dbReference>
<dbReference type="Gene3D" id="1.20.1250.20">
    <property type="entry name" value="MFS general substrate transporter like domains"/>
    <property type="match status" value="1"/>
</dbReference>
<gene>
    <name evidence="8" type="ORF">GEAM_0167</name>
</gene>
<dbReference type="GO" id="GO:0022857">
    <property type="term" value="F:transmembrane transporter activity"/>
    <property type="evidence" value="ECO:0007669"/>
    <property type="project" value="InterPro"/>
</dbReference>
<evidence type="ECO:0000256" key="2">
    <source>
        <dbReference type="ARBA" id="ARBA00022475"/>
    </source>
</evidence>
<evidence type="ECO:0000256" key="1">
    <source>
        <dbReference type="ARBA" id="ARBA00004651"/>
    </source>
</evidence>
<dbReference type="STRING" id="910964.GEAM_0167"/>
<feature type="transmembrane region" description="Helical" evidence="6">
    <location>
        <begin position="319"/>
        <end position="337"/>
    </location>
</feature>
<dbReference type="InterPro" id="IPR050189">
    <property type="entry name" value="MFS_Efflux_Transporters"/>
</dbReference>
<evidence type="ECO:0000256" key="3">
    <source>
        <dbReference type="ARBA" id="ARBA00022692"/>
    </source>
</evidence>
<feature type="transmembrane region" description="Helical" evidence="6">
    <location>
        <begin position="184"/>
        <end position="209"/>
    </location>
</feature>
<keyword evidence="2" id="KW-1003">Cell membrane</keyword>
<evidence type="ECO:0000256" key="4">
    <source>
        <dbReference type="ARBA" id="ARBA00022989"/>
    </source>
</evidence>
<feature type="transmembrane region" description="Helical" evidence="6">
    <location>
        <begin position="68"/>
        <end position="90"/>
    </location>
</feature>
<dbReference type="SUPFAM" id="SSF103473">
    <property type="entry name" value="MFS general substrate transporter"/>
    <property type="match status" value="1"/>
</dbReference>
<dbReference type="GeneID" id="78381001"/>
<feature type="transmembrane region" description="Helical" evidence="6">
    <location>
        <begin position="384"/>
        <end position="404"/>
    </location>
</feature>